<dbReference type="CDD" id="cd00821">
    <property type="entry name" value="PH"/>
    <property type="match status" value="1"/>
</dbReference>
<feature type="domain" description="PH" evidence="2">
    <location>
        <begin position="1"/>
        <end position="180"/>
    </location>
</feature>
<dbReference type="Gene3D" id="3.90.810.10">
    <property type="entry name" value="CRIB domain"/>
    <property type="match status" value="1"/>
</dbReference>
<sequence>MSLIEGFLWKRGEGITGLRWKRRWFSLFDDKLNYYANKGEAPLGMIDLTSSKKLTIRADDQTQLDEWVSALNRYSTQRNNGHFDSSLVHENLFTELSDDERINLKRLFQYPFHMHASGFIRLFTFLDIPDSTTEFQWNETHTIGALVLVEQTLSKQFSFRVLDPESSAVSWVCPVDLSTTNYEEETEYFHSFDGNKDDVEELKDVTEQQRREADYRIGFSFSSIVESQMMFDKVTELKNRSREEVAVPERQNSDGLMQQITPTVRRYLKIFQKNIDEEEEVEPQESEISTIIPGTFQHVSHVGVNARGRIETRGQLPSQWISQNERWHKFFLESGLQPAELKDEEIARDLIESTTQFLIHLQPTVPEKETTDQMRLSRRSQYLTGNSAETLQAALNSKSSPRSSYATKSFSFNQVPNTMPKMKPNQENELKGKIESFITERRKRESLQKPLQD</sequence>
<feature type="region of interest" description="Disordered" evidence="1">
    <location>
        <begin position="393"/>
        <end position="453"/>
    </location>
</feature>
<dbReference type="InterPro" id="IPR001849">
    <property type="entry name" value="PH_domain"/>
</dbReference>
<dbReference type="Gene3D" id="2.30.29.30">
    <property type="entry name" value="Pleckstrin-homology domain (PH domain)/Phosphotyrosine-binding domain (PTB)"/>
    <property type="match status" value="2"/>
</dbReference>
<dbReference type="AlphaFoldDB" id="A0A2P6NP56"/>
<gene>
    <name evidence="3" type="ORF">PROFUN_06333</name>
</gene>
<dbReference type="InterPro" id="IPR036936">
    <property type="entry name" value="CRIB_dom_sf"/>
</dbReference>
<comment type="caution">
    <text evidence="3">The sequence shown here is derived from an EMBL/GenBank/DDBJ whole genome shotgun (WGS) entry which is preliminary data.</text>
</comment>
<dbReference type="SMART" id="SM00233">
    <property type="entry name" value="PH"/>
    <property type="match status" value="1"/>
</dbReference>
<dbReference type="Pfam" id="PF00169">
    <property type="entry name" value="PH"/>
    <property type="match status" value="1"/>
</dbReference>
<dbReference type="OrthoDB" id="8963340at2759"/>
<evidence type="ECO:0000313" key="3">
    <source>
        <dbReference type="EMBL" id="PRP85739.1"/>
    </source>
</evidence>
<dbReference type="SUPFAM" id="SSF50729">
    <property type="entry name" value="PH domain-like"/>
    <property type="match status" value="1"/>
</dbReference>
<protein>
    <recommendedName>
        <fullName evidence="2">PH domain-containing protein</fullName>
    </recommendedName>
</protein>
<dbReference type="PROSITE" id="PS50003">
    <property type="entry name" value="PH_DOMAIN"/>
    <property type="match status" value="1"/>
</dbReference>
<proteinExistence type="predicted"/>
<feature type="compositionally biased region" description="Polar residues" evidence="1">
    <location>
        <begin position="393"/>
        <end position="417"/>
    </location>
</feature>
<accession>A0A2P6NP56</accession>
<name>A0A2P6NP56_9EUKA</name>
<dbReference type="Proteomes" id="UP000241769">
    <property type="component" value="Unassembled WGS sequence"/>
</dbReference>
<evidence type="ECO:0000259" key="2">
    <source>
        <dbReference type="PROSITE" id="PS50003"/>
    </source>
</evidence>
<dbReference type="InterPro" id="IPR011993">
    <property type="entry name" value="PH-like_dom_sf"/>
</dbReference>
<evidence type="ECO:0000313" key="4">
    <source>
        <dbReference type="Proteomes" id="UP000241769"/>
    </source>
</evidence>
<dbReference type="InParanoid" id="A0A2P6NP56"/>
<evidence type="ECO:0000256" key="1">
    <source>
        <dbReference type="SAM" id="MobiDB-lite"/>
    </source>
</evidence>
<feature type="compositionally biased region" description="Basic and acidic residues" evidence="1">
    <location>
        <begin position="424"/>
        <end position="453"/>
    </location>
</feature>
<keyword evidence="4" id="KW-1185">Reference proteome</keyword>
<reference evidence="3 4" key="1">
    <citation type="journal article" date="2018" name="Genome Biol. Evol.">
        <title>Multiple Roots of Fruiting Body Formation in Amoebozoa.</title>
        <authorList>
            <person name="Hillmann F."/>
            <person name="Forbes G."/>
            <person name="Novohradska S."/>
            <person name="Ferling I."/>
            <person name="Riege K."/>
            <person name="Groth M."/>
            <person name="Westermann M."/>
            <person name="Marz M."/>
            <person name="Spaller T."/>
            <person name="Winckler T."/>
            <person name="Schaap P."/>
            <person name="Glockner G."/>
        </authorList>
    </citation>
    <scope>NUCLEOTIDE SEQUENCE [LARGE SCALE GENOMIC DNA]</scope>
    <source>
        <strain evidence="3 4">Jena</strain>
    </source>
</reference>
<organism evidence="3 4">
    <name type="scientific">Planoprotostelium fungivorum</name>
    <dbReference type="NCBI Taxonomy" id="1890364"/>
    <lineage>
        <taxon>Eukaryota</taxon>
        <taxon>Amoebozoa</taxon>
        <taxon>Evosea</taxon>
        <taxon>Variosea</taxon>
        <taxon>Cavosteliida</taxon>
        <taxon>Cavosteliaceae</taxon>
        <taxon>Planoprotostelium</taxon>
    </lineage>
</organism>
<dbReference type="EMBL" id="MDYQ01000040">
    <property type="protein sequence ID" value="PRP85739.1"/>
    <property type="molecule type" value="Genomic_DNA"/>
</dbReference>